<organism evidence="2 3">
    <name type="scientific">Trichoderma longibrachiatum ATCC 18648</name>
    <dbReference type="NCBI Taxonomy" id="983965"/>
    <lineage>
        <taxon>Eukaryota</taxon>
        <taxon>Fungi</taxon>
        <taxon>Dikarya</taxon>
        <taxon>Ascomycota</taxon>
        <taxon>Pezizomycotina</taxon>
        <taxon>Sordariomycetes</taxon>
        <taxon>Hypocreomycetidae</taxon>
        <taxon>Hypocreales</taxon>
        <taxon>Hypocreaceae</taxon>
        <taxon>Trichoderma</taxon>
    </lineage>
</organism>
<evidence type="ECO:0000313" key="3">
    <source>
        <dbReference type="Proteomes" id="UP000240760"/>
    </source>
</evidence>
<proteinExistence type="predicted"/>
<name>A0A2T4C0E4_TRILO</name>
<keyword evidence="1" id="KW-0812">Transmembrane</keyword>
<dbReference type="Proteomes" id="UP000240760">
    <property type="component" value="Unassembled WGS sequence"/>
</dbReference>
<accession>A0A2T4C0E4</accession>
<feature type="transmembrane region" description="Helical" evidence="1">
    <location>
        <begin position="22"/>
        <end position="44"/>
    </location>
</feature>
<sequence>MHTCTPPCFNPTGPCLHLARPLLAAGVLLCLSLIIFQTASVLALQPSDEHTTTPFSAVRLSPQVKGPYIGHYDRAAHAHPVLRCTWHVMYDGARAAAPEDRCWPMYLYVFGTHTLTYAYT</sequence>
<keyword evidence="1" id="KW-1133">Transmembrane helix</keyword>
<reference evidence="2 3" key="1">
    <citation type="submission" date="2016-07" db="EMBL/GenBank/DDBJ databases">
        <title>Multiple horizontal gene transfer events from other fungi enriched the ability of initially mycotrophic Trichoderma (Ascomycota) to feed on dead plant biomass.</title>
        <authorList>
            <consortium name="DOE Joint Genome Institute"/>
            <person name="Aerts A."/>
            <person name="Atanasova L."/>
            <person name="Chenthamara K."/>
            <person name="Zhang J."/>
            <person name="Grujic M."/>
            <person name="Henrissat B."/>
            <person name="Kuo A."/>
            <person name="Salamov A."/>
            <person name="Lipzen A."/>
            <person name="Labutti K."/>
            <person name="Barry K."/>
            <person name="Miao Y."/>
            <person name="Rahimi M.J."/>
            <person name="Shen Q."/>
            <person name="Grigoriev I.V."/>
            <person name="Kubicek C.P."/>
            <person name="Druzhinina I.S."/>
        </authorList>
    </citation>
    <scope>NUCLEOTIDE SEQUENCE [LARGE SCALE GENOMIC DNA]</scope>
    <source>
        <strain evidence="2 3">ATCC 18648</strain>
    </source>
</reference>
<evidence type="ECO:0000313" key="2">
    <source>
        <dbReference type="EMBL" id="PTB75047.1"/>
    </source>
</evidence>
<gene>
    <name evidence="2" type="ORF">M440DRAFT_1267632</name>
</gene>
<protein>
    <submittedName>
        <fullName evidence="2">Uncharacterized protein</fullName>
    </submittedName>
</protein>
<evidence type="ECO:0000256" key="1">
    <source>
        <dbReference type="SAM" id="Phobius"/>
    </source>
</evidence>
<keyword evidence="1" id="KW-0472">Membrane</keyword>
<dbReference type="AlphaFoldDB" id="A0A2T4C0E4"/>
<dbReference type="EMBL" id="KZ679134">
    <property type="protein sequence ID" value="PTB75047.1"/>
    <property type="molecule type" value="Genomic_DNA"/>
</dbReference>
<keyword evidence="3" id="KW-1185">Reference proteome</keyword>